<dbReference type="Gene3D" id="3.40.920.10">
    <property type="entry name" value="Pyruvate-ferredoxin oxidoreductase, PFOR, domain III"/>
    <property type="match status" value="1"/>
</dbReference>
<evidence type="ECO:0000259" key="2">
    <source>
        <dbReference type="Pfam" id="PF01558"/>
    </source>
</evidence>
<reference evidence="3" key="1">
    <citation type="submission" date="2019-08" db="EMBL/GenBank/DDBJ databases">
        <title>Genomic characterization of a novel candidate phylum (ARYD3) from a high temperature, high salinity tertiary oil reservoir in north central Oklahoma, USA.</title>
        <authorList>
            <person name="Youssef N.H."/>
            <person name="Yadav A."/>
            <person name="Elshahed M.S."/>
        </authorList>
    </citation>
    <scope>NUCLEOTIDE SEQUENCE [LARGE SCALE GENOMIC DNA]</scope>
    <source>
        <strain evidence="3">ARYD3</strain>
    </source>
</reference>
<evidence type="ECO:0000256" key="1">
    <source>
        <dbReference type="ARBA" id="ARBA00023002"/>
    </source>
</evidence>
<dbReference type="SUPFAM" id="SSF53323">
    <property type="entry name" value="Pyruvate-ferredoxin oxidoreductase, PFOR, domain III"/>
    <property type="match status" value="1"/>
</dbReference>
<feature type="domain" description="Pyruvate/ketoisovalerate oxidoreductase catalytic" evidence="2">
    <location>
        <begin position="13"/>
        <end position="190"/>
    </location>
</feature>
<dbReference type="InterPro" id="IPR052198">
    <property type="entry name" value="IorB_Oxidoreductase"/>
</dbReference>
<keyword evidence="4" id="KW-1185">Reference proteome</keyword>
<evidence type="ECO:0000313" key="3">
    <source>
        <dbReference type="EMBL" id="TYB31595.1"/>
    </source>
</evidence>
<protein>
    <submittedName>
        <fullName evidence="3">Indolepyruvate oxidoreductase subunit beta</fullName>
    </submittedName>
</protein>
<dbReference type="PANTHER" id="PTHR43854">
    <property type="entry name" value="INDOLEPYRUVATE OXIDOREDUCTASE SUBUNIT IORB"/>
    <property type="match status" value="1"/>
</dbReference>
<gene>
    <name evidence="3" type="ORF">FXF47_03090</name>
</gene>
<organism evidence="3 4">
    <name type="scientific">Candidatus Mcinerneyibacterium aminivorans</name>
    <dbReference type="NCBI Taxonomy" id="2703815"/>
    <lineage>
        <taxon>Bacteria</taxon>
        <taxon>Candidatus Macinerneyibacteriota</taxon>
        <taxon>Candidatus Mcinerneyibacteria</taxon>
        <taxon>Candidatus Mcinerneyibacteriales</taxon>
        <taxon>Candidatus Mcinerneyibacteriaceae</taxon>
        <taxon>Candidatus Mcinerneyibacterium</taxon>
    </lineage>
</organism>
<dbReference type="AlphaFoldDB" id="A0A5D0MI51"/>
<keyword evidence="1" id="KW-0560">Oxidoreductase</keyword>
<name>A0A5D0MI51_9BACT</name>
<dbReference type="NCBIfam" id="NF005325">
    <property type="entry name" value="PRK06853.1-5"/>
    <property type="match status" value="1"/>
</dbReference>
<dbReference type="Proteomes" id="UP000324143">
    <property type="component" value="Unassembled WGS sequence"/>
</dbReference>
<dbReference type="EMBL" id="VSIX01000032">
    <property type="protein sequence ID" value="TYB31595.1"/>
    <property type="molecule type" value="Genomic_DNA"/>
</dbReference>
<evidence type="ECO:0000313" key="4">
    <source>
        <dbReference type="Proteomes" id="UP000324143"/>
    </source>
</evidence>
<proteinExistence type="predicted"/>
<dbReference type="NCBIfam" id="NF005322">
    <property type="entry name" value="PRK06853.1-2"/>
    <property type="match status" value="1"/>
</dbReference>
<dbReference type="InterPro" id="IPR002869">
    <property type="entry name" value="Pyrv_flavodox_OxRed_cen"/>
</dbReference>
<accession>A0A5D0MI51</accession>
<dbReference type="GO" id="GO:0016903">
    <property type="term" value="F:oxidoreductase activity, acting on the aldehyde or oxo group of donors"/>
    <property type="evidence" value="ECO:0007669"/>
    <property type="project" value="InterPro"/>
</dbReference>
<dbReference type="PANTHER" id="PTHR43854:SF1">
    <property type="entry name" value="INDOLEPYRUVATE OXIDOREDUCTASE SUBUNIT IORB"/>
    <property type="match status" value="1"/>
</dbReference>
<sequence>MSEVKSILLTGVGGQGVLTASEILSDALIDEGYDVKKAEVHGMSQRGGSVNSHLRYGEKVYSPLIEEGSADLIFSFEVLETIRFSKFLKENGKLVVNNMKIIPNSVYFSDVKYPKNPDKILKEVFKDNIYLFDAFKIAKDIGNAKFANVVMLGAISKIMGISDRSMEKAIENRVPPKTIEGNLKAFRQGKELV</sequence>
<dbReference type="InterPro" id="IPR019752">
    <property type="entry name" value="Pyrv/ketoisovalerate_OxRed_cat"/>
</dbReference>
<comment type="caution">
    <text evidence="3">The sequence shown here is derived from an EMBL/GenBank/DDBJ whole genome shotgun (WGS) entry which is preliminary data.</text>
</comment>
<dbReference type="Pfam" id="PF01558">
    <property type="entry name" value="POR"/>
    <property type="match status" value="1"/>
</dbReference>